<keyword evidence="4" id="KW-1185">Reference proteome</keyword>
<sequence>MPIYQMLCIAAHFPEYKHIQGLVRQSALHIMDAGGVVRKIESIGTRNLPQPTGRCILTLLPRTLLSLNALMRRDPRVVRWTVLKLGSKPEDIAKQGSRTIMGDSISTLEI</sequence>
<dbReference type="InterPro" id="IPR000529">
    <property type="entry name" value="Ribosomal_bS6"/>
</dbReference>
<dbReference type="InterPro" id="IPR035980">
    <property type="entry name" value="Ribosomal_bS6_sf"/>
</dbReference>
<dbReference type="Gene3D" id="3.30.70.60">
    <property type="match status" value="1"/>
</dbReference>
<reference evidence="2 4" key="1">
    <citation type="journal article" date="2024" name="J Genomics">
        <title>Draft genome sequencing and assembly of Favolaschia claudopus CIRM-BRFM 2984 isolated from oak limbs.</title>
        <authorList>
            <person name="Navarro D."/>
            <person name="Drula E."/>
            <person name="Chaduli D."/>
            <person name="Cazenave R."/>
            <person name="Ahrendt S."/>
            <person name="Wang J."/>
            <person name="Lipzen A."/>
            <person name="Daum C."/>
            <person name="Barry K."/>
            <person name="Grigoriev I.V."/>
            <person name="Favel A."/>
            <person name="Rosso M.N."/>
            <person name="Martin F."/>
        </authorList>
    </citation>
    <scope>NUCLEOTIDE SEQUENCE [LARGE SCALE GENOMIC DNA]</scope>
    <source>
        <strain evidence="2 4">CIRM-BRFM 2984</strain>
    </source>
</reference>
<evidence type="ECO:0000256" key="1">
    <source>
        <dbReference type="ARBA" id="ARBA00009512"/>
    </source>
</evidence>
<accession>A0AAW0A9W9</accession>
<dbReference type="Proteomes" id="UP001362999">
    <property type="component" value="Unassembled WGS sequence"/>
</dbReference>
<evidence type="ECO:0000313" key="3">
    <source>
        <dbReference type="EMBL" id="KAK7057103.1"/>
    </source>
</evidence>
<dbReference type="GO" id="GO:0006412">
    <property type="term" value="P:translation"/>
    <property type="evidence" value="ECO:0007669"/>
    <property type="project" value="InterPro"/>
</dbReference>
<dbReference type="CDD" id="cd15465">
    <property type="entry name" value="bS6_mito"/>
    <property type="match status" value="1"/>
</dbReference>
<dbReference type="EMBL" id="JAWWNJ010000077">
    <property type="protein sequence ID" value="KAK7005597.1"/>
    <property type="molecule type" value="Genomic_DNA"/>
</dbReference>
<proteinExistence type="inferred from homology"/>
<comment type="similarity">
    <text evidence="1">Belongs to the bacterial ribosomal protein bS6 family.</text>
</comment>
<name>A0AAW0A9W9_9AGAR</name>
<evidence type="ECO:0008006" key="5">
    <source>
        <dbReference type="Google" id="ProtNLM"/>
    </source>
</evidence>
<dbReference type="AlphaFoldDB" id="A0AAW0A9W9"/>
<dbReference type="EMBL" id="JAWWNJ010000004">
    <property type="protein sequence ID" value="KAK7057103.1"/>
    <property type="molecule type" value="Genomic_DNA"/>
</dbReference>
<evidence type="ECO:0000313" key="4">
    <source>
        <dbReference type="Proteomes" id="UP001362999"/>
    </source>
</evidence>
<gene>
    <name evidence="3" type="ORF">R3P38DRAFT_3303706</name>
    <name evidence="2" type="ORF">R3P38DRAFT_3326165</name>
</gene>
<dbReference type="SUPFAM" id="SSF54995">
    <property type="entry name" value="Ribosomal protein S6"/>
    <property type="match status" value="1"/>
</dbReference>
<protein>
    <recommendedName>
        <fullName evidence="5">Ribosomal protein S6</fullName>
    </recommendedName>
</protein>
<dbReference type="GO" id="GO:0005840">
    <property type="term" value="C:ribosome"/>
    <property type="evidence" value="ECO:0007669"/>
    <property type="project" value="InterPro"/>
</dbReference>
<dbReference type="GO" id="GO:0003735">
    <property type="term" value="F:structural constituent of ribosome"/>
    <property type="evidence" value="ECO:0007669"/>
    <property type="project" value="InterPro"/>
</dbReference>
<organism evidence="2 4">
    <name type="scientific">Favolaschia claudopus</name>
    <dbReference type="NCBI Taxonomy" id="2862362"/>
    <lineage>
        <taxon>Eukaryota</taxon>
        <taxon>Fungi</taxon>
        <taxon>Dikarya</taxon>
        <taxon>Basidiomycota</taxon>
        <taxon>Agaricomycotina</taxon>
        <taxon>Agaricomycetes</taxon>
        <taxon>Agaricomycetidae</taxon>
        <taxon>Agaricales</taxon>
        <taxon>Marasmiineae</taxon>
        <taxon>Mycenaceae</taxon>
        <taxon>Favolaschia</taxon>
    </lineage>
</organism>
<dbReference type="GO" id="GO:0019843">
    <property type="term" value="F:rRNA binding"/>
    <property type="evidence" value="ECO:0007669"/>
    <property type="project" value="InterPro"/>
</dbReference>
<dbReference type="InterPro" id="IPR014717">
    <property type="entry name" value="Transl_elong_EF1B/ribsomal_bS6"/>
</dbReference>
<dbReference type="Pfam" id="PF01250">
    <property type="entry name" value="Ribosomal_S6"/>
    <property type="match status" value="1"/>
</dbReference>
<comment type="caution">
    <text evidence="2">The sequence shown here is derived from an EMBL/GenBank/DDBJ whole genome shotgun (WGS) entry which is preliminary data.</text>
</comment>
<evidence type="ECO:0000313" key="2">
    <source>
        <dbReference type="EMBL" id="KAK7005597.1"/>
    </source>
</evidence>